<sequence>MSTVKFVTVAIFWKVVMLMKVSVHSLERRSLLSVAEALGLMISFGSLIATIIFGILTAVKNDKKK</sequence>
<evidence type="ECO:0000313" key="3">
    <source>
        <dbReference type="Proteomes" id="UP000439965"/>
    </source>
</evidence>
<organism evidence="2 3">
    <name type="scientific">Enterococcus gallinarum</name>
    <dbReference type="NCBI Taxonomy" id="1353"/>
    <lineage>
        <taxon>Bacteria</taxon>
        <taxon>Bacillati</taxon>
        <taxon>Bacillota</taxon>
        <taxon>Bacilli</taxon>
        <taxon>Lactobacillales</taxon>
        <taxon>Enterococcaceae</taxon>
        <taxon>Enterococcus</taxon>
    </lineage>
</organism>
<accession>A0A6I4XN30</accession>
<name>A0A6I4XN30_ENTGA</name>
<gene>
    <name evidence="2" type="ORF">GTI89_14010</name>
</gene>
<dbReference type="InterPro" id="IPR031616">
    <property type="entry name" value="BsrE-like"/>
</dbReference>
<proteinExistence type="predicted"/>
<evidence type="ECO:0000256" key="1">
    <source>
        <dbReference type="SAM" id="Phobius"/>
    </source>
</evidence>
<dbReference type="AlphaFoldDB" id="A0A6I4XN30"/>
<protein>
    <submittedName>
        <fullName evidence="2">Putative holin-like toxin</fullName>
    </submittedName>
</protein>
<dbReference type="Pfam" id="PF16935">
    <property type="entry name" value="Hol_Tox"/>
    <property type="match status" value="1"/>
</dbReference>
<dbReference type="EMBL" id="WVTI01000016">
    <property type="protein sequence ID" value="MXS27171.1"/>
    <property type="molecule type" value="Genomic_DNA"/>
</dbReference>
<keyword evidence="1" id="KW-1133">Transmembrane helix</keyword>
<reference evidence="2 3" key="1">
    <citation type="submission" date="2019-04" db="EMBL/GenBank/DDBJ databases">
        <title>Step-wise assembly of the neonatal virome modulated by breast feeding.</title>
        <authorList>
            <person name="Liang G."/>
            <person name="Bushman F."/>
        </authorList>
    </citation>
    <scope>NUCLEOTIDE SEQUENCE [LARGE SCALE GENOMIC DNA]</scope>
    <source>
        <strain evidence="2 3">E3404</strain>
    </source>
</reference>
<feature type="transmembrane region" description="Helical" evidence="1">
    <location>
        <begin position="38"/>
        <end position="59"/>
    </location>
</feature>
<evidence type="ECO:0000313" key="2">
    <source>
        <dbReference type="EMBL" id="MXS27171.1"/>
    </source>
</evidence>
<keyword evidence="1" id="KW-0812">Transmembrane</keyword>
<keyword evidence="1" id="KW-0472">Membrane</keyword>
<dbReference type="Proteomes" id="UP000439965">
    <property type="component" value="Unassembled WGS sequence"/>
</dbReference>
<comment type="caution">
    <text evidence="2">The sequence shown here is derived from an EMBL/GenBank/DDBJ whole genome shotgun (WGS) entry which is preliminary data.</text>
</comment>